<reference evidence="2 3" key="1">
    <citation type="journal article" date="2012" name="Science">
        <title>The Paleozoic origin of enzymatic lignin decomposition reconstructed from 31 fungal genomes.</title>
        <authorList>
            <person name="Floudas D."/>
            <person name="Binder M."/>
            <person name="Riley R."/>
            <person name="Barry K."/>
            <person name="Blanchette R.A."/>
            <person name="Henrissat B."/>
            <person name="Martinez A.T."/>
            <person name="Otillar R."/>
            <person name="Spatafora J.W."/>
            <person name="Yadav J.S."/>
            <person name="Aerts A."/>
            <person name="Benoit I."/>
            <person name="Boyd A."/>
            <person name="Carlson A."/>
            <person name="Copeland A."/>
            <person name="Coutinho P.M."/>
            <person name="de Vries R.P."/>
            <person name="Ferreira P."/>
            <person name="Findley K."/>
            <person name="Foster B."/>
            <person name="Gaskell J."/>
            <person name="Glotzer D."/>
            <person name="Gorecki P."/>
            <person name="Heitman J."/>
            <person name="Hesse C."/>
            <person name="Hori C."/>
            <person name="Igarashi K."/>
            <person name="Jurgens J.A."/>
            <person name="Kallen N."/>
            <person name="Kersten P."/>
            <person name="Kohler A."/>
            <person name="Kuees U."/>
            <person name="Kumar T.K.A."/>
            <person name="Kuo A."/>
            <person name="LaButti K."/>
            <person name="Larrondo L.F."/>
            <person name="Lindquist E."/>
            <person name="Ling A."/>
            <person name="Lombard V."/>
            <person name="Lucas S."/>
            <person name="Lundell T."/>
            <person name="Martin R."/>
            <person name="McLaughlin D.J."/>
            <person name="Morgenstern I."/>
            <person name="Morin E."/>
            <person name="Murat C."/>
            <person name="Nagy L.G."/>
            <person name="Nolan M."/>
            <person name="Ohm R.A."/>
            <person name="Patyshakuliyeva A."/>
            <person name="Rokas A."/>
            <person name="Ruiz-Duenas F.J."/>
            <person name="Sabat G."/>
            <person name="Salamov A."/>
            <person name="Samejima M."/>
            <person name="Schmutz J."/>
            <person name="Slot J.C."/>
            <person name="St John F."/>
            <person name="Stenlid J."/>
            <person name="Sun H."/>
            <person name="Sun S."/>
            <person name="Syed K."/>
            <person name="Tsang A."/>
            <person name="Wiebenga A."/>
            <person name="Young D."/>
            <person name="Pisabarro A."/>
            <person name="Eastwood D.C."/>
            <person name="Martin F."/>
            <person name="Cullen D."/>
            <person name="Grigoriev I.V."/>
            <person name="Hibbett D.S."/>
        </authorList>
    </citation>
    <scope>NUCLEOTIDE SEQUENCE [LARGE SCALE GENOMIC DNA]</scope>
    <source>
        <strain evidence="2 3">DJM-731 SS1</strain>
    </source>
</reference>
<dbReference type="AlphaFoldDB" id="M5FVM2"/>
<dbReference type="RefSeq" id="XP_040627261.1">
    <property type="nucleotide sequence ID" value="XM_040773181.1"/>
</dbReference>
<gene>
    <name evidence="2" type="ORF">DACRYDRAFT_23267</name>
</gene>
<sequence>MLSEATLMHPPLAKPVHRVLQPLRETQSLRARFMDLHELKKAADFSLTVSHKGSSGWAVPWLSNAIAQHAYVPHIAGQYVAEVYHVPSEQSRIHWSHHGRPAEVTSIAPGMDQEAQEGALTASPPPSPSGGCHTFTADDTTLLHEKDNDKDLPSISQATSPIPWSPSAAWQLQGAKTNAMKIDEIPEVLSKEQHTDILSYPVSSTRQKAPHVSQYLGTVDRQQSAQYMDTRQVTSSSPHHHLKQAFQRPASHGGAVELKSSLLGKRDVRPASVVSGTSYIKRRRGAWVNYFSKSV</sequence>
<accession>M5FVM2</accession>
<name>M5FVM2_DACPD</name>
<dbReference type="EMBL" id="JH795867">
    <property type="protein sequence ID" value="EJU00364.1"/>
    <property type="molecule type" value="Genomic_DNA"/>
</dbReference>
<evidence type="ECO:0000313" key="3">
    <source>
        <dbReference type="Proteomes" id="UP000030653"/>
    </source>
</evidence>
<keyword evidence="3" id="KW-1185">Reference proteome</keyword>
<protein>
    <submittedName>
        <fullName evidence="2">Uncharacterized protein</fullName>
    </submittedName>
</protein>
<evidence type="ECO:0000256" key="1">
    <source>
        <dbReference type="SAM" id="MobiDB-lite"/>
    </source>
</evidence>
<evidence type="ECO:0000313" key="2">
    <source>
        <dbReference type="EMBL" id="EJU00364.1"/>
    </source>
</evidence>
<dbReference type="GeneID" id="63688243"/>
<organism evidence="2 3">
    <name type="scientific">Dacryopinax primogenitus (strain DJM 731)</name>
    <name type="common">Brown rot fungus</name>
    <dbReference type="NCBI Taxonomy" id="1858805"/>
    <lineage>
        <taxon>Eukaryota</taxon>
        <taxon>Fungi</taxon>
        <taxon>Dikarya</taxon>
        <taxon>Basidiomycota</taxon>
        <taxon>Agaricomycotina</taxon>
        <taxon>Dacrymycetes</taxon>
        <taxon>Dacrymycetales</taxon>
        <taxon>Dacrymycetaceae</taxon>
        <taxon>Dacryopinax</taxon>
    </lineage>
</organism>
<dbReference type="HOGENOM" id="CLU_943403_0_0_1"/>
<dbReference type="Proteomes" id="UP000030653">
    <property type="component" value="Unassembled WGS sequence"/>
</dbReference>
<proteinExistence type="predicted"/>
<feature type="region of interest" description="Disordered" evidence="1">
    <location>
        <begin position="113"/>
        <end position="137"/>
    </location>
</feature>